<evidence type="ECO:0000313" key="2">
    <source>
        <dbReference type="EMBL" id="NKY22054.1"/>
    </source>
</evidence>
<dbReference type="GO" id="GO:0016491">
    <property type="term" value="F:oxidoreductase activity"/>
    <property type="evidence" value="ECO:0007669"/>
    <property type="project" value="InterPro"/>
</dbReference>
<evidence type="ECO:0000256" key="1">
    <source>
        <dbReference type="SAM" id="MobiDB-lite"/>
    </source>
</evidence>
<dbReference type="EMBL" id="JAAXOX010000002">
    <property type="protein sequence ID" value="NKY22054.1"/>
    <property type="molecule type" value="Genomic_DNA"/>
</dbReference>
<accession>A0A7X6KU66</accession>
<feature type="region of interest" description="Disordered" evidence="1">
    <location>
        <begin position="210"/>
        <end position="248"/>
    </location>
</feature>
<gene>
    <name evidence="2" type="ORF">HGA03_05170</name>
</gene>
<dbReference type="RefSeq" id="WP_168629167.1">
    <property type="nucleotide sequence ID" value="NZ_JAAXOX010000002.1"/>
</dbReference>
<evidence type="ECO:0008006" key="4">
    <source>
        <dbReference type="Google" id="ProtNLM"/>
    </source>
</evidence>
<proteinExistence type="predicted"/>
<dbReference type="AlphaFoldDB" id="A0A7X6KU66"/>
<dbReference type="SUPFAM" id="SSF55469">
    <property type="entry name" value="FMN-dependent nitroreductase-like"/>
    <property type="match status" value="2"/>
</dbReference>
<name>A0A7X6KU66_9CELL</name>
<dbReference type="Proteomes" id="UP000581206">
    <property type="component" value="Unassembled WGS sequence"/>
</dbReference>
<feature type="compositionally biased region" description="Basic and acidic residues" evidence="1">
    <location>
        <begin position="221"/>
        <end position="231"/>
    </location>
</feature>
<organism evidence="2 3">
    <name type="scientific">Cellulomonas denverensis</name>
    <dbReference type="NCBI Taxonomy" id="264297"/>
    <lineage>
        <taxon>Bacteria</taxon>
        <taxon>Bacillati</taxon>
        <taxon>Actinomycetota</taxon>
        <taxon>Actinomycetes</taxon>
        <taxon>Micrococcales</taxon>
        <taxon>Cellulomonadaceae</taxon>
        <taxon>Cellulomonas</taxon>
    </lineage>
</organism>
<dbReference type="Gene3D" id="3.40.109.10">
    <property type="entry name" value="NADH Oxidase"/>
    <property type="match status" value="1"/>
</dbReference>
<reference evidence="2 3" key="1">
    <citation type="submission" date="2020-04" db="EMBL/GenBank/DDBJ databases">
        <title>MicrobeNet Type strains.</title>
        <authorList>
            <person name="Nicholson A.C."/>
        </authorList>
    </citation>
    <scope>NUCLEOTIDE SEQUENCE [LARGE SCALE GENOMIC DNA]</scope>
    <source>
        <strain evidence="2 3">ATCC BAA-788</strain>
    </source>
</reference>
<dbReference type="InterPro" id="IPR000415">
    <property type="entry name" value="Nitroreductase-like"/>
</dbReference>
<evidence type="ECO:0000313" key="3">
    <source>
        <dbReference type="Proteomes" id="UP000581206"/>
    </source>
</evidence>
<keyword evidence="3" id="KW-1185">Reference proteome</keyword>
<sequence>MPRGVRPRRPAGLGTSRRATLAVRDATRAASVHNSQPWRFVVAPGRVELHAAGGDRPRLIDPDDRWWLASLGAAAANLELGLRCRLRVPVTLAVDVSAAGSADPVLVATWSAARGIRPDTRPSTSDLRLHAAIPARRTARWPLYGPVGAAELDAVRAIVAAGPPAGVPEVRAHVAESATADLLALSAQVEDRLRDDPAYLAEVAGWAHRHDGRGIPGRAHGSADRSGRVPARDFSASPASPDGDRPRGDYEVQSTLIVLSTADDQPADRFAAGRALQRAALALTADGLGTGLAGQLVEDPDTRARARAAELLGIDGRTVQQVLRVGRPPADLVAGRSGRLPLRAVLRQAR</sequence>
<comment type="caution">
    <text evidence="2">The sequence shown here is derived from an EMBL/GenBank/DDBJ whole genome shotgun (WGS) entry which is preliminary data.</text>
</comment>
<protein>
    <recommendedName>
        <fullName evidence="4">NAD(P)H nitroreductase</fullName>
    </recommendedName>
</protein>